<keyword evidence="9" id="KW-1185">Reference proteome</keyword>
<reference evidence="8" key="1">
    <citation type="submission" date="2021-08" db="EMBL/GenBank/DDBJ databases">
        <title>WGS assembly of Ceratopteris richardii.</title>
        <authorList>
            <person name="Marchant D.B."/>
            <person name="Chen G."/>
            <person name="Jenkins J."/>
            <person name="Shu S."/>
            <person name="Leebens-Mack J."/>
            <person name="Grimwood J."/>
            <person name="Schmutz J."/>
            <person name="Soltis P."/>
            <person name="Soltis D."/>
            <person name="Chen Z.-H."/>
        </authorList>
    </citation>
    <scope>NUCLEOTIDE SEQUENCE</scope>
    <source>
        <strain evidence="8">Whitten #5841</strain>
        <tissue evidence="8">Leaf</tissue>
    </source>
</reference>
<evidence type="ECO:0000256" key="4">
    <source>
        <dbReference type="ARBA" id="ARBA00023242"/>
    </source>
</evidence>
<feature type="active site" description="Tele-AMP-histidine intermediate" evidence="5">
    <location>
        <position position="327"/>
    </location>
</feature>
<dbReference type="InterPro" id="IPR037136">
    <property type="entry name" value="RNA3'_phos_cyclase_dom_sf"/>
</dbReference>
<comment type="subcellular location">
    <subcellularLocation>
        <location evidence="1">Nucleus</location>
        <location evidence="1">Nucleolus</location>
    </subcellularLocation>
</comment>
<dbReference type="PANTHER" id="PTHR11096:SF1">
    <property type="entry name" value="RNA 3'-TERMINAL PHOSPHATE CYCLASE-LIKE PROTEIN"/>
    <property type="match status" value="1"/>
</dbReference>
<dbReference type="Proteomes" id="UP000825935">
    <property type="component" value="Chromosome 6"/>
</dbReference>
<evidence type="ECO:0000256" key="1">
    <source>
        <dbReference type="ARBA" id="ARBA00004604"/>
    </source>
</evidence>
<dbReference type="PIRSF" id="PIRSF005378">
    <property type="entry name" value="RNA3'_term_phos_cycl_euk"/>
    <property type="match status" value="1"/>
</dbReference>
<evidence type="ECO:0000259" key="6">
    <source>
        <dbReference type="Pfam" id="PF01137"/>
    </source>
</evidence>
<dbReference type="InterPro" id="IPR013792">
    <property type="entry name" value="RNA3'P_cycl/enolpyr_Trfase_a/b"/>
</dbReference>
<dbReference type="PANTHER" id="PTHR11096">
    <property type="entry name" value="RNA 3' TERMINAL PHOSPHATE CYCLASE"/>
    <property type="match status" value="1"/>
</dbReference>
<name>A0A8T2UE44_CERRI</name>
<proteinExistence type="inferred from homology"/>
<dbReference type="InterPro" id="IPR013791">
    <property type="entry name" value="RNA3'-term_phos_cycl_insert"/>
</dbReference>
<dbReference type="NCBIfam" id="TIGR03400">
    <property type="entry name" value="18S_RNA_Rcl1p"/>
    <property type="match status" value="1"/>
</dbReference>
<dbReference type="PROSITE" id="PS01287">
    <property type="entry name" value="RTC"/>
    <property type="match status" value="1"/>
</dbReference>
<dbReference type="InterPro" id="IPR000228">
    <property type="entry name" value="RNA3'_term_phos_cyc"/>
</dbReference>
<dbReference type="CDD" id="cd00875">
    <property type="entry name" value="RNA_Cyclase_Class_I"/>
    <property type="match status" value="1"/>
</dbReference>
<dbReference type="GO" id="GO:0005730">
    <property type="term" value="C:nucleolus"/>
    <property type="evidence" value="ECO:0007669"/>
    <property type="project" value="UniProtKB-SubCell"/>
</dbReference>
<evidence type="ECO:0000256" key="3">
    <source>
        <dbReference type="ARBA" id="ARBA00022517"/>
    </source>
</evidence>
<dbReference type="AlphaFoldDB" id="A0A8T2UE44"/>
<dbReference type="InterPro" id="IPR023797">
    <property type="entry name" value="RNA3'_phos_cyclase_dom"/>
</dbReference>
<dbReference type="GO" id="GO:0004521">
    <property type="term" value="F:RNA endonuclease activity"/>
    <property type="evidence" value="ECO:0007669"/>
    <property type="project" value="TreeGrafter"/>
</dbReference>
<dbReference type="GO" id="GO:0000479">
    <property type="term" value="P:endonucleolytic cleavage of tricistronic rRNA transcript (SSU-rRNA, 5.8S rRNA, LSU-rRNA)"/>
    <property type="evidence" value="ECO:0007669"/>
    <property type="project" value="TreeGrafter"/>
</dbReference>
<evidence type="ECO:0000313" key="9">
    <source>
        <dbReference type="Proteomes" id="UP000825935"/>
    </source>
</evidence>
<dbReference type="EMBL" id="CM035411">
    <property type="protein sequence ID" value="KAH7434531.1"/>
    <property type="molecule type" value="Genomic_DNA"/>
</dbReference>
<sequence>MPAGLQLQGAQLFRHRLLLSTLTGTPLRIIDIRSDDAAPGLRDYEASLLRLLEKVSNGCVVEINETGTKLRYKPGLLAGGRGLVHNCGTSRSIGYFLEPLIVLGLFGKAPLSITLKGITNDSKDPCVDTFRVTTLPMLKQFGVPIEDVQLKIKTRGAPPEGGGEVLLQVPIIQKDLTPVSWVDEGMVKRIRGVAYSTRVSPQMSNRMVDSARGVLNHFLPDVYIFTDHYSGQGSGNSPGYGITLVAETTTGCLLSAEAVTNPVNQDGDEKQSPSLPEDLGTHASRLLLEEIKQGGVVDSNHQGMLFLLCALCPEDVCKVRVGKLTPHAIRILRLIKEFLNVQFSIKPDPETGTIILVCVGSGYRNVTRKIS</sequence>
<accession>A0A8T2UE44</accession>
<keyword evidence="4" id="KW-0539">Nucleus</keyword>
<dbReference type="InterPro" id="IPR020719">
    <property type="entry name" value="RNA3'_term_phos_cycl-like_CS"/>
</dbReference>
<comment type="similarity">
    <text evidence="2">Belongs to the RNA 3'-terminal cyclase family. Type 2 subfamily.</text>
</comment>
<evidence type="ECO:0000256" key="2">
    <source>
        <dbReference type="ARBA" id="ARBA00007089"/>
    </source>
</evidence>
<evidence type="ECO:0000256" key="5">
    <source>
        <dbReference type="PIRSR" id="PIRSR005378-1"/>
    </source>
</evidence>
<feature type="domain" description="RNA 3'-terminal phosphate cyclase insert" evidence="7">
    <location>
        <begin position="182"/>
        <end position="292"/>
    </location>
</feature>
<evidence type="ECO:0008006" key="10">
    <source>
        <dbReference type="Google" id="ProtNLM"/>
    </source>
</evidence>
<dbReference type="OMA" id="YTDQNKG"/>
<dbReference type="Pfam" id="PF01137">
    <property type="entry name" value="RTC"/>
    <property type="match status" value="1"/>
</dbReference>
<dbReference type="Gene3D" id="3.65.10.20">
    <property type="entry name" value="RNA 3'-terminal phosphate cyclase domain"/>
    <property type="match status" value="1"/>
</dbReference>
<dbReference type="Gene3D" id="3.30.360.20">
    <property type="entry name" value="RNA 3'-terminal phosphate cyclase, insert domain"/>
    <property type="match status" value="1"/>
</dbReference>
<dbReference type="SUPFAM" id="SSF55205">
    <property type="entry name" value="EPT/RTPC-like"/>
    <property type="match status" value="1"/>
</dbReference>
<dbReference type="Pfam" id="PF05189">
    <property type="entry name" value="RTC_insert"/>
    <property type="match status" value="1"/>
</dbReference>
<feature type="domain" description="RNA 3'-terminal phosphate cyclase" evidence="6">
    <location>
        <begin position="7"/>
        <end position="345"/>
    </location>
</feature>
<gene>
    <name evidence="8" type="ORF">KP509_06G021800</name>
</gene>
<dbReference type="InterPro" id="IPR016443">
    <property type="entry name" value="RNA3'_term_phos_cyc_type_2"/>
</dbReference>
<evidence type="ECO:0000313" key="8">
    <source>
        <dbReference type="EMBL" id="KAH7434531.1"/>
    </source>
</evidence>
<evidence type="ECO:0000259" key="7">
    <source>
        <dbReference type="Pfam" id="PF05189"/>
    </source>
</evidence>
<dbReference type="FunFam" id="3.30.360.20:FF:000001">
    <property type="entry name" value="RNA terminal phosphate cyclase-like 1"/>
    <property type="match status" value="1"/>
</dbReference>
<organism evidence="8 9">
    <name type="scientific">Ceratopteris richardii</name>
    <name type="common">Triangle waterfern</name>
    <dbReference type="NCBI Taxonomy" id="49495"/>
    <lineage>
        <taxon>Eukaryota</taxon>
        <taxon>Viridiplantae</taxon>
        <taxon>Streptophyta</taxon>
        <taxon>Embryophyta</taxon>
        <taxon>Tracheophyta</taxon>
        <taxon>Polypodiopsida</taxon>
        <taxon>Polypodiidae</taxon>
        <taxon>Polypodiales</taxon>
        <taxon>Pteridineae</taxon>
        <taxon>Pteridaceae</taxon>
        <taxon>Parkerioideae</taxon>
        <taxon>Ceratopteris</taxon>
    </lineage>
</organism>
<keyword evidence="3" id="KW-0690">Ribosome biogenesis</keyword>
<protein>
    <recommendedName>
        <fullName evidence="10">RNA 3'-terminal phosphate cyclase-like protein</fullName>
    </recommendedName>
</protein>
<comment type="caution">
    <text evidence="8">The sequence shown here is derived from an EMBL/GenBank/DDBJ whole genome shotgun (WGS) entry which is preliminary data.</text>
</comment>
<dbReference type="InterPro" id="IPR036553">
    <property type="entry name" value="RPTC_insert"/>
</dbReference>
<dbReference type="OrthoDB" id="1911237at2759"/>